<gene>
    <name evidence="1" type="ORF">SDC9_154353</name>
</gene>
<dbReference type="EMBL" id="VSSQ01053048">
    <property type="protein sequence ID" value="MPN07087.1"/>
    <property type="molecule type" value="Genomic_DNA"/>
</dbReference>
<organism evidence="1">
    <name type="scientific">bioreactor metagenome</name>
    <dbReference type="NCBI Taxonomy" id="1076179"/>
    <lineage>
        <taxon>unclassified sequences</taxon>
        <taxon>metagenomes</taxon>
        <taxon>ecological metagenomes</taxon>
    </lineage>
</organism>
<dbReference type="AlphaFoldDB" id="A0A645EYS6"/>
<protein>
    <submittedName>
        <fullName evidence="1">Uncharacterized protein</fullName>
    </submittedName>
</protein>
<proteinExistence type="predicted"/>
<name>A0A645EYS6_9ZZZZ</name>
<accession>A0A645EYS6</accession>
<sequence length="173" mass="19804">MHRKNYPAPETVNQRTVIFTSGGKTCFQQIVAPVTGTLCLSRKRIALLGAVTQLEFFDDIVPKSTLLEITQSYDLPFRIFVECFHKIIAGEFVQDKHTVAIALRLLLLVSQLFFNNFNIVFFGQEFQCFVIRKLLVLHYKMHGRAAFATSEAFANIFGRRHIKRRGPVVVKRA</sequence>
<reference evidence="1" key="1">
    <citation type="submission" date="2019-08" db="EMBL/GenBank/DDBJ databases">
        <authorList>
            <person name="Kucharzyk K."/>
            <person name="Murdoch R.W."/>
            <person name="Higgins S."/>
            <person name="Loffler F."/>
        </authorList>
    </citation>
    <scope>NUCLEOTIDE SEQUENCE</scope>
</reference>
<comment type="caution">
    <text evidence="1">The sequence shown here is derived from an EMBL/GenBank/DDBJ whole genome shotgun (WGS) entry which is preliminary data.</text>
</comment>
<evidence type="ECO:0000313" key="1">
    <source>
        <dbReference type="EMBL" id="MPN07087.1"/>
    </source>
</evidence>